<reference evidence="2" key="1">
    <citation type="submission" date="2021-01" db="EMBL/GenBank/DDBJ databases">
        <title>Whole genome shotgun sequence of Rhizocola hellebori NBRC 109834.</title>
        <authorList>
            <person name="Komaki H."/>
            <person name="Tamura T."/>
        </authorList>
    </citation>
    <scope>NUCLEOTIDE SEQUENCE</scope>
    <source>
        <strain evidence="2">NBRC 109834</strain>
    </source>
</reference>
<comment type="caution">
    <text evidence="2">The sequence shown here is derived from an EMBL/GenBank/DDBJ whole genome shotgun (WGS) entry which is preliminary data.</text>
</comment>
<feature type="compositionally biased region" description="Basic and acidic residues" evidence="1">
    <location>
        <begin position="326"/>
        <end position="339"/>
    </location>
</feature>
<proteinExistence type="predicted"/>
<feature type="region of interest" description="Disordered" evidence="1">
    <location>
        <begin position="322"/>
        <end position="347"/>
    </location>
</feature>
<keyword evidence="3" id="KW-1185">Reference proteome</keyword>
<name>A0A8J3QDR7_9ACTN</name>
<accession>A0A8J3QDR7</accession>
<dbReference type="Proteomes" id="UP000612899">
    <property type="component" value="Unassembled WGS sequence"/>
</dbReference>
<dbReference type="EMBL" id="BONY01000040">
    <property type="protein sequence ID" value="GIH07762.1"/>
    <property type="molecule type" value="Genomic_DNA"/>
</dbReference>
<gene>
    <name evidence="2" type="ORF">Rhe02_58290</name>
</gene>
<evidence type="ECO:0000313" key="3">
    <source>
        <dbReference type="Proteomes" id="UP000612899"/>
    </source>
</evidence>
<evidence type="ECO:0000313" key="2">
    <source>
        <dbReference type="EMBL" id="GIH07762.1"/>
    </source>
</evidence>
<evidence type="ECO:0000256" key="1">
    <source>
        <dbReference type="SAM" id="MobiDB-lite"/>
    </source>
</evidence>
<organism evidence="2 3">
    <name type="scientific">Rhizocola hellebori</name>
    <dbReference type="NCBI Taxonomy" id="1392758"/>
    <lineage>
        <taxon>Bacteria</taxon>
        <taxon>Bacillati</taxon>
        <taxon>Actinomycetota</taxon>
        <taxon>Actinomycetes</taxon>
        <taxon>Micromonosporales</taxon>
        <taxon>Micromonosporaceae</taxon>
        <taxon>Rhizocola</taxon>
    </lineage>
</organism>
<dbReference type="AlphaFoldDB" id="A0A8J3QDR7"/>
<protein>
    <submittedName>
        <fullName evidence="2">Uncharacterized protein</fullName>
    </submittedName>
</protein>
<sequence length="466" mass="50477">MTPDLRTAVELGQALERRLPPAVATAFRAAYPLPPVASLSPQQARDAAVVSLLRVCAGRVCDGIAALAAIRAAQPGLPAAVTLPAGTDLTAIGEVAAWFDRWAQTTFGPIGVADPAGWRADRLEYALRVTGTAPAGHKLTFDARPGLHGDFDWYAFDEIALEPATGDLPPAPTTSLLPTPIRLSGMPDPRWWNFEDARFNWSGVDADRRDLARLLVVDFMLVQGADWYVIPFGHEVGGLVSVAQLLVKDVFGGYTLVGRADAAPAEGARRWTMFSTTAAGSLAEYFVLPPGALRATVDGPVLEEVRFVRDEQANLVWAVETTTEDGTGRPRSGRERATDTPEGAPAAESEALRYRLQTTVPVNWIPFLPVQIDAARRAVALQRAALQRHVDGELVAVHPVGRVLNPTALDRYLVREEEVGRTGTRVLRGAHRTRWVDGSTHLWTARRRRAGMGEASSGLRYDVTEP</sequence>